<dbReference type="Pfam" id="PF14111">
    <property type="entry name" value="DUF4283"/>
    <property type="match status" value="1"/>
</dbReference>
<reference evidence="2" key="2">
    <citation type="submission" date="2022-03" db="EMBL/GenBank/DDBJ databases">
        <title>Draft title - Genomic analysis of global carrot germplasm unveils the trajectory of domestication and the origin of high carotenoid orange carrot.</title>
        <authorList>
            <person name="Iorizzo M."/>
            <person name="Ellison S."/>
            <person name="Senalik D."/>
            <person name="Macko-Podgorni A."/>
            <person name="Grzebelus D."/>
            <person name="Bostan H."/>
            <person name="Rolling W."/>
            <person name="Curaba J."/>
            <person name="Simon P."/>
        </authorList>
    </citation>
    <scope>NUCLEOTIDE SEQUENCE</scope>
    <source>
        <tissue evidence="2">Leaf</tissue>
    </source>
</reference>
<dbReference type="EMBL" id="CP093346">
    <property type="protein sequence ID" value="WOG96250.1"/>
    <property type="molecule type" value="Genomic_DNA"/>
</dbReference>
<name>A0AAF0WYG7_DAUCS</name>
<organism evidence="2 3">
    <name type="scientific">Daucus carota subsp. sativus</name>
    <name type="common">Carrot</name>
    <dbReference type="NCBI Taxonomy" id="79200"/>
    <lineage>
        <taxon>Eukaryota</taxon>
        <taxon>Viridiplantae</taxon>
        <taxon>Streptophyta</taxon>
        <taxon>Embryophyta</taxon>
        <taxon>Tracheophyta</taxon>
        <taxon>Spermatophyta</taxon>
        <taxon>Magnoliopsida</taxon>
        <taxon>eudicotyledons</taxon>
        <taxon>Gunneridae</taxon>
        <taxon>Pentapetalae</taxon>
        <taxon>asterids</taxon>
        <taxon>campanulids</taxon>
        <taxon>Apiales</taxon>
        <taxon>Apiaceae</taxon>
        <taxon>Apioideae</taxon>
        <taxon>Scandiceae</taxon>
        <taxon>Daucinae</taxon>
        <taxon>Daucus</taxon>
        <taxon>Daucus sect. Daucus</taxon>
    </lineage>
</organism>
<proteinExistence type="predicted"/>
<evidence type="ECO:0000313" key="3">
    <source>
        <dbReference type="Proteomes" id="UP000077755"/>
    </source>
</evidence>
<reference evidence="2" key="1">
    <citation type="journal article" date="2016" name="Nat. Genet.">
        <title>A high-quality carrot genome assembly provides new insights into carotenoid accumulation and asterid genome evolution.</title>
        <authorList>
            <person name="Iorizzo M."/>
            <person name="Ellison S."/>
            <person name="Senalik D."/>
            <person name="Zeng P."/>
            <person name="Satapoomin P."/>
            <person name="Huang J."/>
            <person name="Bowman M."/>
            <person name="Iovene M."/>
            <person name="Sanseverino W."/>
            <person name="Cavagnaro P."/>
            <person name="Yildiz M."/>
            <person name="Macko-Podgorni A."/>
            <person name="Moranska E."/>
            <person name="Grzebelus E."/>
            <person name="Grzebelus D."/>
            <person name="Ashrafi H."/>
            <person name="Zheng Z."/>
            <person name="Cheng S."/>
            <person name="Spooner D."/>
            <person name="Van Deynze A."/>
            <person name="Simon P."/>
        </authorList>
    </citation>
    <scope>NUCLEOTIDE SEQUENCE</scope>
    <source>
        <tissue evidence="2">Leaf</tissue>
    </source>
</reference>
<feature type="domain" description="DUF4283" evidence="1">
    <location>
        <begin position="42"/>
        <end position="118"/>
    </location>
</feature>
<accession>A0AAF0WYG7</accession>
<gene>
    <name evidence="2" type="ORF">DCAR_0415584</name>
</gene>
<dbReference type="AlphaFoldDB" id="A0AAF0WYG7"/>
<evidence type="ECO:0000313" key="2">
    <source>
        <dbReference type="EMBL" id="WOG96250.1"/>
    </source>
</evidence>
<keyword evidence="3" id="KW-1185">Reference proteome</keyword>
<sequence length="159" mass="18745">MTESNTAVKEMEDSFALIRIEDEEERGLQYEEQDGVQAEIDMRWCLVGRFSIDSPIDFQAMQHNGSAMRPGRGVYVKELQPNRYIFQFYPEVDIKWVIEGSSWTFGRSHLVFERLKDDDNPRTLSLNNMLIWRVIQNIENYIGQFVKSDPNNFIGVWRD</sequence>
<evidence type="ECO:0000259" key="1">
    <source>
        <dbReference type="Pfam" id="PF14111"/>
    </source>
</evidence>
<dbReference type="Proteomes" id="UP000077755">
    <property type="component" value="Chromosome 4"/>
</dbReference>
<protein>
    <recommendedName>
        <fullName evidence="1">DUF4283 domain-containing protein</fullName>
    </recommendedName>
</protein>
<dbReference type="InterPro" id="IPR025558">
    <property type="entry name" value="DUF4283"/>
</dbReference>